<evidence type="ECO:0000313" key="5">
    <source>
        <dbReference type="EMBL" id="MBF4692526.1"/>
    </source>
</evidence>
<evidence type="ECO:0000259" key="4">
    <source>
        <dbReference type="PROSITE" id="PS50949"/>
    </source>
</evidence>
<evidence type="ECO:0000313" key="6">
    <source>
        <dbReference type="Proteomes" id="UP000614200"/>
    </source>
</evidence>
<dbReference type="InterPro" id="IPR050679">
    <property type="entry name" value="Bact_HTH_transcr_reg"/>
</dbReference>
<evidence type="ECO:0000256" key="2">
    <source>
        <dbReference type="ARBA" id="ARBA00023125"/>
    </source>
</evidence>
<evidence type="ECO:0000256" key="1">
    <source>
        <dbReference type="ARBA" id="ARBA00023015"/>
    </source>
</evidence>
<protein>
    <submittedName>
        <fullName evidence="5">GntR family transcriptional regulator</fullName>
    </submittedName>
</protein>
<dbReference type="PRINTS" id="PR00035">
    <property type="entry name" value="HTHGNTR"/>
</dbReference>
<dbReference type="PANTHER" id="PTHR44846">
    <property type="entry name" value="MANNOSYL-D-GLYCERATE TRANSPORT/METABOLISM SYSTEM REPRESSOR MNGR-RELATED"/>
    <property type="match status" value="1"/>
</dbReference>
<keyword evidence="6" id="KW-1185">Reference proteome</keyword>
<dbReference type="InterPro" id="IPR036390">
    <property type="entry name" value="WH_DNA-bd_sf"/>
</dbReference>
<dbReference type="PROSITE" id="PS50949">
    <property type="entry name" value="HTH_GNTR"/>
    <property type="match status" value="1"/>
</dbReference>
<dbReference type="SMART" id="SM00345">
    <property type="entry name" value="HTH_GNTR"/>
    <property type="match status" value="1"/>
</dbReference>
<organism evidence="5 6">
    <name type="scientific">Fusibacter ferrireducens</name>
    <dbReference type="NCBI Taxonomy" id="2785058"/>
    <lineage>
        <taxon>Bacteria</taxon>
        <taxon>Bacillati</taxon>
        <taxon>Bacillota</taxon>
        <taxon>Clostridia</taxon>
        <taxon>Eubacteriales</taxon>
        <taxon>Eubacteriales Family XII. Incertae Sedis</taxon>
        <taxon>Fusibacter</taxon>
    </lineage>
</organism>
<dbReference type="SUPFAM" id="SSF46785">
    <property type="entry name" value="Winged helix' DNA-binding domain"/>
    <property type="match status" value="1"/>
</dbReference>
<dbReference type="InterPro" id="IPR028978">
    <property type="entry name" value="Chorismate_lyase_/UTRA_dom_sf"/>
</dbReference>
<dbReference type="Gene3D" id="3.40.1410.10">
    <property type="entry name" value="Chorismate lyase-like"/>
    <property type="match status" value="1"/>
</dbReference>
<dbReference type="InterPro" id="IPR000524">
    <property type="entry name" value="Tscrpt_reg_HTH_GntR"/>
</dbReference>
<name>A0ABR9ZQC9_9FIRM</name>
<dbReference type="Pfam" id="PF07702">
    <property type="entry name" value="UTRA"/>
    <property type="match status" value="1"/>
</dbReference>
<sequence>MARQKISGNNSEKIPSYVTIYNKIYSDIMNDIYKNGDYLPSESILTKQYGVSRNTLRQALAIIHEDGLIRKQQGKGSIITKNKKKYDRLQKAFFNPMIEYAIDEVDSIEINYNFGPPTEIARTKLAVDKNEMLLASNNIYYSAGKVIGHSFVQIPLRHIEALQVDLNRTEAVSELLNKTIFQMSYSANVSIRLVFAEDHITHFLKVKEKEPVLYLEEILYNADNEKIGRCKFYFIPSAYELDLWI</sequence>
<dbReference type="InterPro" id="IPR036388">
    <property type="entry name" value="WH-like_DNA-bd_sf"/>
</dbReference>
<accession>A0ABR9ZQC9</accession>
<dbReference type="EMBL" id="JADKNH010000003">
    <property type="protein sequence ID" value="MBF4692526.1"/>
    <property type="molecule type" value="Genomic_DNA"/>
</dbReference>
<keyword evidence="3" id="KW-0804">Transcription</keyword>
<gene>
    <name evidence="5" type="ORF">ISU02_05325</name>
</gene>
<dbReference type="InterPro" id="IPR011663">
    <property type="entry name" value="UTRA"/>
</dbReference>
<dbReference type="PANTHER" id="PTHR44846:SF1">
    <property type="entry name" value="MANNOSYL-D-GLYCERATE TRANSPORT_METABOLISM SYSTEM REPRESSOR MNGR-RELATED"/>
    <property type="match status" value="1"/>
</dbReference>
<feature type="domain" description="HTH gntR-type" evidence="4">
    <location>
        <begin position="14"/>
        <end position="82"/>
    </location>
</feature>
<dbReference type="Pfam" id="PF00392">
    <property type="entry name" value="GntR"/>
    <property type="match status" value="1"/>
</dbReference>
<evidence type="ECO:0000256" key="3">
    <source>
        <dbReference type="ARBA" id="ARBA00023163"/>
    </source>
</evidence>
<proteinExistence type="predicted"/>
<keyword evidence="2" id="KW-0238">DNA-binding</keyword>
<dbReference type="Gene3D" id="1.10.10.10">
    <property type="entry name" value="Winged helix-like DNA-binding domain superfamily/Winged helix DNA-binding domain"/>
    <property type="match status" value="1"/>
</dbReference>
<comment type="caution">
    <text evidence="5">The sequence shown here is derived from an EMBL/GenBank/DDBJ whole genome shotgun (WGS) entry which is preliminary data.</text>
</comment>
<keyword evidence="1" id="KW-0805">Transcription regulation</keyword>
<dbReference type="SUPFAM" id="SSF64288">
    <property type="entry name" value="Chorismate lyase-like"/>
    <property type="match status" value="1"/>
</dbReference>
<reference evidence="5 6" key="1">
    <citation type="submission" date="2020-11" db="EMBL/GenBank/DDBJ databases">
        <title>Fusibacter basophilias sp. nov.</title>
        <authorList>
            <person name="Qiu D."/>
        </authorList>
    </citation>
    <scope>NUCLEOTIDE SEQUENCE [LARGE SCALE GENOMIC DNA]</scope>
    <source>
        <strain evidence="5 6">Q10-2</strain>
    </source>
</reference>
<dbReference type="Proteomes" id="UP000614200">
    <property type="component" value="Unassembled WGS sequence"/>
</dbReference>
<dbReference type="RefSeq" id="WP_194700771.1">
    <property type="nucleotide sequence ID" value="NZ_JADKNH010000003.1"/>
</dbReference>
<dbReference type="CDD" id="cd07377">
    <property type="entry name" value="WHTH_GntR"/>
    <property type="match status" value="1"/>
</dbReference>